<feature type="transmembrane region" description="Helical" evidence="1">
    <location>
        <begin position="27"/>
        <end position="46"/>
    </location>
</feature>
<evidence type="ECO:0000256" key="1">
    <source>
        <dbReference type="SAM" id="Phobius"/>
    </source>
</evidence>
<keyword evidence="1" id="KW-0812">Transmembrane</keyword>
<sequence>MKNRYIILMILLAIALFWNQNTIKPSLWIKIIGLVLFFYGMMKLSAKTPSKNQDNQDNQDNQE</sequence>
<proteinExistence type="predicted"/>
<keyword evidence="1" id="KW-0472">Membrane</keyword>
<evidence type="ECO:0000313" key="3">
    <source>
        <dbReference type="Proteomes" id="UP000596329"/>
    </source>
</evidence>
<keyword evidence="1" id="KW-1133">Transmembrane helix</keyword>
<protein>
    <submittedName>
        <fullName evidence="2">Uncharacterized protein</fullName>
    </submittedName>
</protein>
<evidence type="ECO:0000313" key="2">
    <source>
        <dbReference type="EMBL" id="QRE03038.1"/>
    </source>
</evidence>
<dbReference type="RefSeq" id="WP_134344524.1">
    <property type="nucleotide sequence ID" value="NZ_CP059075.1"/>
</dbReference>
<dbReference type="Proteomes" id="UP000596329">
    <property type="component" value="Chromosome"/>
</dbReference>
<feature type="transmembrane region" description="Helical" evidence="1">
    <location>
        <begin position="5"/>
        <end position="21"/>
    </location>
</feature>
<accession>A0A7U2NDI1</accession>
<gene>
    <name evidence="2" type="ORF">H0H26_09005</name>
</gene>
<reference evidence="2 3" key="1">
    <citation type="submission" date="2020-07" db="EMBL/GenBank/DDBJ databases">
        <title>Genomic characterization of Flavobacterium psychrophilum strains.</title>
        <authorList>
            <person name="Castillo D."/>
            <person name="Jorgensen J."/>
            <person name="Middelboe M."/>
        </authorList>
    </citation>
    <scope>NUCLEOTIDE SEQUENCE [LARGE SCALE GENOMIC DNA]</scope>
    <source>
        <strain evidence="2 3">FPS-R7</strain>
    </source>
</reference>
<dbReference type="AlphaFoldDB" id="A0A7U2NDI1"/>
<dbReference type="EMBL" id="CP059075">
    <property type="protein sequence ID" value="QRE03038.1"/>
    <property type="molecule type" value="Genomic_DNA"/>
</dbReference>
<name>A0A7U2NDI1_FLAPS</name>
<organism evidence="2 3">
    <name type="scientific">Flavobacterium psychrophilum</name>
    <dbReference type="NCBI Taxonomy" id="96345"/>
    <lineage>
        <taxon>Bacteria</taxon>
        <taxon>Pseudomonadati</taxon>
        <taxon>Bacteroidota</taxon>
        <taxon>Flavobacteriia</taxon>
        <taxon>Flavobacteriales</taxon>
        <taxon>Flavobacteriaceae</taxon>
        <taxon>Flavobacterium</taxon>
    </lineage>
</organism>